<proteinExistence type="predicted"/>
<keyword evidence="1" id="KW-0812">Transmembrane</keyword>
<accession>A0A1D2MQ24</accession>
<evidence type="ECO:0000256" key="2">
    <source>
        <dbReference type="SAM" id="SignalP"/>
    </source>
</evidence>
<feature type="chain" id="PRO_5008904359" evidence="2">
    <location>
        <begin position="21"/>
        <end position="109"/>
    </location>
</feature>
<feature type="transmembrane region" description="Helical" evidence="1">
    <location>
        <begin position="44"/>
        <end position="70"/>
    </location>
</feature>
<evidence type="ECO:0000256" key="1">
    <source>
        <dbReference type="SAM" id="Phobius"/>
    </source>
</evidence>
<dbReference type="PANTHER" id="PTHR39948:SF1">
    <property type="entry name" value="GEO11419P1"/>
    <property type="match status" value="1"/>
</dbReference>
<evidence type="ECO:0000313" key="3">
    <source>
        <dbReference type="EMBL" id="ODM95167.1"/>
    </source>
</evidence>
<keyword evidence="4" id="KW-1185">Reference proteome</keyword>
<protein>
    <submittedName>
        <fullName evidence="3">Uncharacterized protein</fullName>
    </submittedName>
</protein>
<feature type="signal peptide" evidence="2">
    <location>
        <begin position="1"/>
        <end position="20"/>
    </location>
</feature>
<dbReference type="PANTHER" id="PTHR39948">
    <property type="entry name" value="GEO11419P1"/>
    <property type="match status" value="1"/>
</dbReference>
<comment type="caution">
    <text evidence="3">The sequence shown here is derived from an EMBL/GenBank/DDBJ whole genome shotgun (WGS) entry which is preliminary data.</text>
</comment>
<evidence type="ECO:0000313" key="4">
    <source>
        <dbReference type="Proteomes" id="UP000094527"/>
    </source>
</evidence>
<keyword evidence="1" id="KW-1133">Transmembrane helix</keyword>
<name>A0A1D2MQ24_ORCCI</name>
<reference evidence="3 4" key="1">
    <citation type="journal article" date="2016" name="Genome Biol. Evol.">
        <title>Gene Family Evolution Reflects Adaptation to Soil Environmental Stressors in the Genome of the Collembolan Orchesella cincta.</title>
        <authorList>
            <person name="Faddeeva-Vakhrusheva A."/>
            <person name="Derks M.F."/>
            <person name="Anvar S.Y."/>
            <person name="Agamennone V."/>
            <person name="Suring W."/>
            <person name="Smit S."/>
            <person name="van Straalen N.M."/>
            <person name="Roelofs D."/>
        </authorList>
    </citation>
    <scope>NUCLEOTIDE SEQUENCE [LARGE SCALE GENOMIC DNA]</scope>
    <source>
        <tissue evidence="3">Mixed pool</tissue>
    </source>
</reference>
<keyword evidence="2" id="KW-0732">Signal</keyword>
<dbReference type="Proteomes" id="UP000094527">
    <property type="component" value="Unassembled WGS sequence"/>
</dbReference>
<gene>
    <name evidence="3" type="ORF">Ocin01_11515</name>
</gene>
<organism evidence="3 4">
    <name type="scientific">Orchesella cincta</name>
    <name type="common">Springtail</name>
    <name type="synonym">Podura cincta</name>
    <dbReference type="NCBI Taxonomy" id="48709"/>
    <lineage>
        <taxon>Eukaryota</taxon>
        <taxon>Metazoa</taxon>
        <taxon>Ecdysozoa</taxon>
        <taxon>Arthropoda</taxon>
        <taxon>Hexapoda</taxon>
        <taxon>Collembola</taxon>
        <taxon>Entomobryomorpha</taxon>
        <taxon>Entomobryoidea</taxon>
        <taxon>Orchesellidae</taxon>
        <taxon>Orchesellinae</taxon>
        <taxon>Orchesella</taxon>
    </lineage>
</organism>
<sequence length="109" mass="12537">MNLLLVHLLGRLFIVSVSFGKPNFELNFSLEVQLLSEFFIMGNFIVAILWALVFIFISFFVGGFCIPWYVLLYTFQGCKCCSCLQEVCDLLRKGVEFPNYCSSRHVANF</sequence>
<dbReference type="AlphaFoldDB" id="A0A1D2MQ24"/>
<keyword evidence="1" id="KW-0472">Membrane</keyword>
<dbReference type="EMBL" id="LJIJ01000703">
    <property type="protein sequence ID" value="ODM95167.1"/>
    <property type="molecule type" value="Genomic_DNA"/>
</dbReference>